<dbReference type="InterPro" id="IPR058924">
    <property type="entry name" value="AGPR_dimerisation_dom"/>
</dbReference>
<keyword evidence="1 5" id="KW-0055">Arginine biosynthesis</keyword>
<comment type="caution">
    <text evidence="8">The sequence shown here is derived from an EMBL/GenBank/DDBJ whole genome shotgun (WGS) entry which is preliminary data.</text>
</comment>
<keyword evidence="5" id="KW-0963">Cytoplasm</keyword>
<dbReference type="GO" id="GO:0006526">
    <property type="term" value="P:L-arginine biosynthetic process"/>
    <property type="evidence" value="ECO:0007669"/>
    <property type="project" value="UniProtKB-UniRule"/>
</dbReference>
<dbReference type="Gene3D" id="3.40.50.720">
    <property type="entry name" value="NAD(P)-binding Rossmann-like Domain"/>
    <property type="match status" value="1"/>
</dbReference>
<dbReference type="AlphaFoldDB" id="A0A2M8QEY0"/>
<keyword evidence="3 5" id="KW-0521">NADP</keyword>
<keyword evidence="2 5" id="KW-0028">Amino-acid biosynthesis</keyword>
<dbReference type="InterPro" id="IPR050085">
    <property type="entry name" value="AGPR"/>
</dbReference>
<dbReference type="Pfam" id="PF22698">
    <property type="entry name" value="Semialdhyde_dhC_1"/>
    <property type="match status" value="1"/>
</dbReference>
<evidence type="ECO:0000256" key="6">
    <source>
        <dbReference type="PROSITE-ProRule" id="PRU10010"/>
    </source>
</evidence>
<feature type="domain" description="Semialdehyde dehydrogenase NAD-binding" evidence="7">
    <location>
        <begin position="3"/>
        <end position="138"/>
    </location>
</feature>
<protein>
    <recommendedName>
        <fullName evidence="5">N-acetyl-gamma-glutamyl-phosphate reductase</fullName>
        <shortName evidence="5">AGPR</shortName>
        <ecNumber evidence="5">1.2.1.38</ecNumber>
    </recommendedName>
    <alternativeName>
        <fullName evidence="5">N-acetyl-glutamate semialdehyde dehydrogenase</fullName>
        <shortName evidence="5">NAGSA dehydrogenase</shortName>
    </alternativeName>
</protein>
<dbReference type="GO" id="GO:0005737">
    <property type="term" value="C:cytoplasm"/>
    <property type="evidence" value="ECO:0007669"/>
    <property type="project" value="UniProtKB-SubCell"/>
</dbReference>
<comment type="catalytic activity">
    <reaction evidence="5">
        <text>N-acetyl-L-glutamate 5-semialdehyde + phosphate + NADP(+) = N-acetyl-L-glutamyl 5-phosphate + NADPH + H(+)</text>
        <dbReference type="Rhea" id="RHEA:21588"/>
        <dbReference type="ChEBI" id="CHEBI:15378"/>
        <dbReference type="ChEBI" id="CHEBI:29123"/>
        <dbReference type="ChEBI" id="CHEBI:43474"/>
        <dbReference type="ChEBI" id="CHEBI:57783"/>
        <dbReference type="ChEBI" id="CHEBI:57936"/>
        <dbReference type="ChEBI" id="CHEBI:58349"/>
        <dbReference type="EC" id="1.2.1.38"/>
    </reaction>
</comment>
<dbReference type="HAMAP" id="MF_00150">
    <property type="entry name" value="ArgC_type1"/>
    <property type="match status" value="1"/>
</dbReference>
<evidence type="ECO:0000313" key="9">
    <source>
        <dbReference type="Proteomes" id="UP000230790"/>
    </source>
</evidence>
<dbReference type="GO" id="GO:0003942">
    <property type="term" value="F:N-acetyl-gamma-glutamyl-phosphate reductase activity"/>
    <property type="evidence" value="ECO:0007669"/>
    <property type="project" value="UniProtKB-UniRule"/>
</dbReference>
<dbReference type="CDD" id="cd17895">
    <property type="entry name" value="AGPR_1_N"/>
    <property type="match status" value="1"/>
</dbReference>
<evidence type="ECO:0000256" key="1">
    <source>
        <dbReference type="ARBA" id="ARBA00022571"/>
    </source>
</evidence>
<dbReference type="SMART" id="SM00859">
    <property type="entry name" value="Semialdhyde_dh"/>
    <property type="match status" value="1"/>
</dbReference>
<accession>A0A2M8QEY0</accession>
<dbReference type="Pfam" id="PF01118">
    <property type="entry name" value="Semialdhyde_dh"/>
    <property type="match status" value="1"/>
</dbReference>
<evidence type="ECO:0000259" key="7">
    <source>
        <dbReference type="SMART" id="SM00859"/>
    </source>
</evidence>
<proteinExistence type="inferred from homology"/>
<dbReference type="SUPFAM" id="SSF55347">
    <property type="entry name" value="Glyceraldehyde-3-phosphate dehydrogenase-like, C-terminal domain"/>
    <property type="match status" value="1"/>
</dbReference>
<dbReference type="NCBIfam" id="TIGR01850">
    <property type="entry name" value="argC"/>
    <property type="match status" value="1"/>
</dbReference>
<evidence type="ECO:0000313" key="8">
    <source>
        <dbReference type="EMBL" id="PJF48318.1"/>
    </source>
</evidence>
<dbReference type="InterPro" id="IPR036291">
    <property type="entry name" value="NAD(P)-bd_dom_sf"/>
</dbReference>
<keyword evidence="4 5" id="KW-0560">Oxidoreductase</keyword>
<evidence type="ECO:0000256" key="4">
    <source>
        <dbReference type="ARBA" id="ARBA00023002"/>
    </source>
</evidence>
<dbReference type="Proteomes" id="UP000230790">
    <property type="component" value="Unassembled WGS sequence"/>
</dbReference>
<dbReference type="PROSITE" id="PS01224">
    <property type="entry name" value="ARGC"/>
    <property type="match status" value="1"/>
</dbReference>
<dbReference type="SUPFAM" id="SSF51735">
    <property type="entry name" value="NAD(P)-binding Rossmann-fold domains"/>
    <property type="match status" value="1"/>
</dbReference>
<evidence type="ECO:0000256" key="3">
    <source>
        <dbReference type="ARBA" id="ARBA00022857"/>
    </source>
</evidence>
<sequence length="354" mass="38512">MIKVGIFGATGYTGAELVRWLARHRRARIVFAHSESHAGAKLSEVMPCLFDLTLVAADDAPLDEVDLVFSCLPHGASAELCKRALTAGKRVVDFSADFRLRDAATYAEWYKHAHPHPELLAEAIYGLPEVYRRDIADAQLVANPGCYPTSILLGLLPLLELGALADPVIIADSKSGVSGAGRKPTQATHFVEVNESLAPYNIGHVHRHVPEIEQELNAAWQGADWRFETGDSISNPPSPISVIFSPHLLPISRGMLSMIYVRLTPEAARQDWHAIFAQRYAGEPFVRVLPKGQIATIAHAAHTNYAVLSVHPVAGIPDRLQIVSCIDNLVKGASGQAVQNMNVMFGLDECEGLQ</sequence>
<comment type="function">
    <text evidence="5">Catalyzes the NADPH-dependent reduction of N-acetyl-5-glutamyl phosphate to yield N-acetyl-L-glutamate 5-semialdehyde.</text>
</comment>
<organism evidence="8 9">
    <name type="scientific">Candidatus Thermofonsia Clade 3 bacterium</name>
    <dbReference type="NCBI Taxonomy" id="2364212"/>
    <lineage>
        <taxon>Bacteria</taxon>
        <taxon>Bacillati</taxon>
        <taxon>Chloroflexota</taxon>
        <taxon>Candidatus Thermofontia</taxon>
        <taxon>Candidatus Thermofonsia Clade 3</taxon>
    </lineage>
</organism>
<dbReference type="PANTHER" id="PTHR32338">
    <property type="entry name" value="N-ACETYL-GAMMA-GLUTAMYL-PHOSPHATE REDUCTASE, CHLOROPLASTIC-RELATED-RELATED"/>
    <property type="match status" value="1"/>
</dbReference>
<name>A0A2M8QEY0_9CHLR</name>
<dbReference type="GO" id="GO:0051287">
    <property type="term" value="F:NAD binding"/>
    <property type="evidence" value="ECO:0007669"/>
    <property type="project" value="InterPro"/>
</dbReference>
<comment type="pathway">
    <text evidence="5">Amino-acid biosynthesis; L-arginine biosynthesis; N(2)-acetyl-L-ornithine from L-glutamate: step 3/4.</text>
</comment>
<dbReference type="InterPro" id="IPR023013">
    <property type="entry name" value="AGPR_AS"/>
</dbReference>
<dbReference type="PANTHER" id="PTHR32338:SF10">
    <property type="entry name" value="N-ACETYL-GAMMA-GLUTAMYL-PHOSPHATE REDUCTASE, CHLOROPLASTIC-RELATED"/>
    <property type="match status" value="1"/>
</dbReference>
<feature type="active site" evidence="5 6">
    <location>
        <position position="146"/>
    </location>
</feature>
<dbReference type="Gene3D" id="3.30.360.10">
    <property type="entry name" value="Dihydrodipicolinate Reductase, domain 2"/>
    <property type="match status" value="1"/>
</dbReference>
<dbReference type="InterPro" id="IPR000534">
    <property type="entry name" value="Semialdehyde_DH_NAD-bd"/>
</dbReference>
<dbReference type="EC" id="1.2.1.38" evidence="5"/>
<evidence type="ECO:0000256" key="2">
    <source>
        <dbReference type="ARBA" id="ARBA00022605"/>
    </source>
</evidence>
<dbReference type="InterPro" id="IPR000706">
    <property type="entry name" value="AGPR_type-1"/>
</dbReference>
<comment type="subcellular location">
    <subcellularLocation>
        <location evidence="5">Cytoplasm</location>
    </subcellularLocation>
</comment>
<dbReference type="UniPathway" id="UPA00068">
    <property type="reaction ID" value="UER00108"/>
</dbReference>
<dbReference type="CDD" id="cd23934">
    <property type="entry name" value="AGPR_1_C"/>
    <property type="match status" value="1"/>
</dbReference>
<dbReference type="GO" id="GO:0070401">
    <property type="term" value="F:NADP+ binding"/>
    <property type="evidence" value="ECO:0007669"/>
    <property type="project" value="InterPro"/>
</dbReference>
<comment type="similarity">
    <text evidence="5">Belongs to the NAGSA dehydrogenase family. Type 1 subfamily.</text>
</comment>
<evidence type="ECO:0000256" key="5">
    <source>
        <dbReference type="HAMAP-Rule" id="MF_00150"/>
    </source>
</evidence>
<reference evidence="8 9" key="1">
    <citation type="submission" date="2017-11" db="EMBL/GenBank/DDBJ databases">
        <title>Evolution of Phototrophy in the Chloroflexi Phylum Driven by Horizontal Gene Transfer.</title>
        <authorList>
            <person name="Ward L.M."/>
            <person name="Hemp J."/>
            <person name="Shih P.M."/>
            <person name="Mcglynn S.E."/>
            <person name="Fischer W."/>
        </authorList>
    </citation>
    <scope>NUCLEOTIDE SEQUENCE [LARGE SCALE GENOMIC DNA]</scope>
    <source>
        <strain evidence="8">JP3_7</strain>
    </source>
</reference>
<gene>
    <name evidence="5" type="primary">argC</name>
    <name evidence="8" type="ORF">CUN48_04285</name>
</gene>
<dbReference type="EMBL" id="PGTN01000018">
    <property type="protein sequence ID" value="PJF48318.1"/>
    <property type="molecule type" value="Genomic_DNA"/>
</dbReference>